<gene>
    <name evidence="1" type="ORF">SIL78_18615</name>
</gene>
<dbReference type="AlphaFoldDB" id="A0AAJ2RZT0"/>
<name>A0AAJ2RZT0_9GAMM</name>
<organism evidence="1 2">
    <name type="scientific">Vreelandella alkaliphila</name>
    <dbReference type="NCBI Taxonomy" id="272774"/>
    <lineage>
        <taxon>Bacteria</taxon>
        <taxon>Pseudomonadati</taxon>
        <taxon>Pseudomonadota</taxon>
        <taxon>Gammaproteobacteria</taxon>
        <taxon>Oceanospirillales</taxon>
        <taxon>Halomonadaceae</taxon>
        <taxon>Vreelandella</taxon>
    </lineage>
</organism>
<dbReference type="EMBL" id="JAWXXT010000002">
    <property type="protein sequence ID" value="MDX5979564.1"/>
    <property type="molecule type" value="Genomic_DNA"/>
</dbReference>
<dbReference type="RefSeq" id="WP_198349967.1">
    <property type="nucleotide sequence ID" value="NZ_JABASV010000012.1"/>
</dbReference>
<dbReference type="Proteomes" id="UP001276761">
    <property type="component" value="Unassembled WGS sequence"/>
</dbReference>
<comment type="caution">
    <text evidence="1">The sequence shown here is derived from an EMBL/GenBank/DDBJ whole genome shotgun (WGS) entry which is preliminary data.</text>
</comment>
<sequence length="147" mass="15896">MTLARYSTDELERLISEEAGGGEFVAAYLKGVAQTLSRHPAQYRGFGPYWWPLKALLVEAGYSQFGTEIDDDDALTALTYETPALTVAAAYAFAEHAFSTGLLTSPSHTVTFTNGETGTYHVGDEEIEGILMARTVLTRGGRHGEAT</sequence>
<evidence type="ECO:0000313" key="2">
    <source>
        <dbReference type="Proteomes" id="UP001276761"/>
    </source>
</evidence>
<reference evidence="1" key="1">
    <citation type="submission" date="2023-11" db="EMBL/GenBank/DDBJ databases">
        <title>MicrobeMod: A computational toolkit for identifying prokaryotic methylation and restriction-modification with nanopore sequencing.</title>
        <authorList>
            <person name="Crits-Christoph A."/>
            <person name="Kang S.C."/>
            <person name="Lee H."/>
            <person name="Ostrov N."/>
        </authorList>
    </citation>
    <scope>NUCLEOTIDE SEQUENCE</scope>
    <source>
        <strain evidence="1">ATCC BAA-953</strain>
    </source>
</reference>
<protein>
    <submittedName>
        <fullName evidence="1">Uncharacterized protein</fullName>
    </submittedName>
</protein>
<evidence type="ECO:0000313" key="1">
    <source>
        <dbReference type="EMBL" id="MDX5979564.1"/>
    </source>
</evidence>
<proteinExistence type="predicted"/>
<dbReference type="GeneID" id="303167552"/>
<accession>A0AAJ2RZT0</accession>